<name>A0A4R6NAS0_9BURK</name>
<dbReference type="Pfam" id="PF16655">
    <property type="entry name" value="PhoD_N"/>
    <property type="match status" value="1"/>
</dbReference>
<feature type="signal peptide" evidence="1">
    <location>
        <begin position="1"/>
        <end position="24"/>
    </location>
</feature>
<dbReference type="PANTHER" id="PTHR43606:SF2">
    <property type="entry name" value="ALKALINE PHOSPHATASE FAMILY PROTEIN (AFU_ORTHOLOGUE AFUA_5G03860)"/>
    <property type="match status" value="1"/>
</dbReference>
<dbReference type="PANTHER" id="PTHR43606">
    <property type="entry name" value="PHOSPHATASE, PUTATIVE (AFU_ORTHOLOGUE AFUA_6G08710)-RELATED"/>
    <property type="match status" value="1"/>
</dbReference>
<organism evidence="4 5">
    <name type="scientific">Roseateles asaccharophilus</name>
    <dbReference type="NCBI Taxonomy" id="582607"/>
    <lineage>
        <taxon>Bacteria</taxon>
        <taxon>Pseudomonadati</taxon>
        <taxon>Pseudomonadota</taxon>
        <taxon>Betaproteobacteria</taxon>
        <taxon>Burkholderiales</taxon>
        <taxon>Sphaerotilaceae</taxon>
        <taxon>Roseateles</taxon>
    </lineage>
</organism>
<dbReference type="AlphaFoldDB" id="A0A4R6NAS0"/>
<accession>A0A4R6NAS0</accession>
<evidence type="ECO:0000313" key="4">
    <source>
        <dbReference type="EMBL" id="TDP12580.1"/>
    </source>
</evidence>
<dbReference type="InterPro" id="IPR029052">
    <property type="entry name" value="Metallo-depent_PP-like"/>
</dbReference>
<protein>
    <submittedName>
        <fullName evidence="4">Alkaline phosphatase D</fullName>
    </submittedName>
</protein>
<evidence type="ECO:0000259" key="3">
    <source>
        <dbReference type="Pfam" id="PF16655"/>
    </source>
</evidence>
<keyword evidence="1" id="KW-0732">Signal</keyword>
<dbReference type="RefSeq" id="WP_133601534.1">
    <property type="nucleotide sequence ID" value="NZ_JAUFPJ010000005.1"/>
</dbReference>
<feature type="domain" description="PhoD-like phosphatase metallophosphatase" evidence="2">
    <location>
        <begin position="136"/>
        <end position="477"/>
    </location>
</feature>
<dbReference type="InterPro" id="IPR038607">
    <property type="entry name" value="PhoD-like_sf"/>
</dbReference>
<dbReference type="Gene3D" id="2.60.40.380">
    <property type="entry name" value="Purple acid phosphatase-like, N-terminal"/>
    <property type="match status" value="1"/>
</dbReference>
<proteinExistence type="predicted"/>
<dbReference type="OrthoDB" id="327733at2"/>
<feature type="chain" id="PRO_5020692702" evidence="1">
    <location>
        <begin position="25"/>
        <end position="508"/>
    </location>
</feature>
<evidence type="ECO:0000259" key="2">
    <source>
        <dbReference type="Pfam" id="PF09423"/>
    </source>
</evidence>
<dbReference type="EMBL" id="SNXE01000001">
    <property type="protein sequence ID" value="TDP12580.1"/>
    <property type="molecule type" value="Genomic_DNA"/>
</dbReference>
<dbReference type="CDD" id="cd07389">
    <property type="entry name" value="MPP_PhoD"/>
    <property type="match status" value="1"/>
</dbReference>
<dbReference type="Proteomes" id="UP000295357">
    <property type="component" value="Unassembled WGS sequence"/>
</dbReference>
<evidence type="ECO:0000256" key="1">
    <source>
        <dbReference type="SAM" id="SignalP"/>
    </source>
</evidence>
<sequence length="508" mass="56957">MPRRRLLQAALAAGAAPAFLLRHADASPDALFTLGVASGSPLPESLVLWTRLMGPALPDAVTVHWEMAEDEQFQRVVARGSEIARASEAHSVHAEPAGLKPGRWYWYRFMALGQRSPTGRTRTAPAASAGAERLRFAIASCQRWDHGEYAAWREIASQELDLLLFLGDYIYEYATPASSKARRRHTGGLCRTLEDYRQRYAQYKQDPHLQAAHASAPWILTWDDHEVDNDWAGTQSQSLDPEAEFLRRRAAAAQAYWEHQPFPKAARPRGPDMRIHASYDWGGLARIITLDNRQWRAPQACPKPGRGGSNTVDLQDCPALLDPRRSLLGGAQEQWLRRAWDRERPWNLLAQQTLMARMNWQDPAEGPGRHWTDGWDGYPLARERLLRDMQAAGARNPVVLGGDVHAHYVAELKADYGDPKAPVLASEFCGTSISSHGMAQERLDQVLPWNPHIKLGRSDRRGYMRFELSAQRLEAELRAVDEPWADSSPLSSMARFVVQAGRPGAQPV</sequence>
<gene>
    <name evidence="4" type="ORF">DFR39_10152</name>
</gene>
<evidence type="ECO:0000313" key="5">
    <source>
        <dbReference type="Proteomes" id="UP000295357"/>
    </source>
</evidence>
<dbReference type="InterPro" id="IPR052900">
    <property type="entry name" value="Phospholipid_Metab_Enz"/>
</dbReference>
<comment type="caution">
    <text evidence="4">The sequence shown here is derived from an EMBL/GenBank/DDBJ whole genome shotgun (WGS) entry which is preliminary data.</text>
</comment>
<dbReference type="Gene3D" id="3.60.21.70">
    <property type="entry name" value="PhoD-like phosphatase"/>
    <property type="match status" value="1"/>
</dbReference>
<dbReference type="InterPro" id="IPR032093">
    <property type="entry name" value="PhoD_N"/>
</dbReference>
<dbReference type="SUPFAM" id="SSF56300">
    <property type="entry name" value="Metallo-dependent phosphatases"/>
    <property type="match status" value="1"/>
</dbReference>
<dbReference type="Pfam" id="PF09423">
    <property type="entry name" value="PhoD"/>
    <property type="match status" value="1"/>
</dbReference>
<dbReference type="InterPro" id="IPR018946">
    <property type="entry name" value="PhoD-like_MPP"/>
</dbReference>
<feature type="domain" description="Phospholipase D N-terminal" evidence="3">
    <location>
        <begin position="34"/>
        <end position="123"/>
    </location>
</feature>
<reference evidence="4 5" key="1">
    <citation type="submission" date="2019-03" db="EMBL/GenBank/DDBJ databases">
        <title>Genomic Encyclopedia of Type Strains, Phase IV (KMG-IV): sequencing the most valuable type-strain genomes for metagenomic binning, comparative biology and taxonomic classification.</title>
        <authorList>
            <person name="Goeker M."/>
        </authorList>
    </citation>
    <scope>NUCLEOTIDE SEQUENCE [LARGE SCALE GENOMIC DNA]</scope>
    <source>
        <strain evidence="4 5">DSM 25082</strain>
    </source>
</reference>
<keyword evidence="5" id="KW-1185">Reference proteome</keyword>